<proteinExistence type="predicted"/>
<keyword evidence="2" id="KW-1185">Reference proteome</keyword>
<dbReference type="EMBL" id="JAMZIH010000007">
    <property type="protein sequence ID" value="KAJ1680330.1"/>
    <property type="molecule type" value="Genomic_DNA"/>
</dbReference>
<reference evidence="1" key="1">
    <citation type="submission" date="2022-06" db="EMBL/GenBank/DDBJ databases">
        <title>Phylogenomic reconstructions and comparative analyses of Kickxellomycotina fungi.</title>
        <authorList>
            <person name="Reynolds N.K."/>
            <person name="Stajich J.E."/>
            <person name="Barry K."/>
            <person name="Grigoriev I.V."/>
            <person name="Crous P."/>
            <person name="Smith M.E."/>
        </authorList>
    </citation>
    <scope>NUCLEOTIDE SEQUENCE</scope>
    <source>
        <strain evidence="1">RSA 2271</strain>
    </source>
</reference>
<keyword evidence="1" id="KW-0396">Initiation factor</keyword>
<evidence type="ECO:0000313" key="1">
    <source>
        <dbReference type="EMBL" id="KAJ1680330.1"/>
    </source>
</evidence>
<sequence length="290" mass="31922">MPPQTSWADDDGIDGSVLPTPIVTVDENGIKTTIEYKLNEEGKKIKVTRRTETRVVKREVNKAVAERKTWRKFGLERGHGSGPNSDTTTTGENVFLKLNQFGYNAAEAEEEEKNAQESTKPKNSKIMCRVCRGEHFTARCPNKDRLATPETLSQLMNPEESAGDGGASTPGGMDAAKAAGGSSYVPPHLRNRAGGAAAPGVGFSLLDREEKYSVRLTNLSDTVEEEDLRALCRRFGFRAHRINIPKSYDGSPRGFAFIDFFEKSDMEAAVEKFNGLPFHNVIINAEPARK</sequence>
<dbReference type="Proteomes" id="UP001145114">
    <property type="component" value="Unassembled WGS sequence"/>
</dbReference>
<organism evidence="1 2">
    <name type="scientific">Spiromyces aspiralis</name>
    <dbReference type="NCBI Taxonomy" id="68401"/>
    <lineage>
        <taxon>Eukaryota</taxon>
        <taxon>Fungi</taxon>
        <taxon>Fungi incertae sedis</taxon>
        <taxon>Zoopagomycota</taxon>
        <taxon>Kickxellomycotina</taxon>
        <taxon>Kickxellomycetes</taxon>
        <taxon>Kickxellales</taxon>
        <taxon>Kickxellaceae</taxon>
        <taxon>Spiromyces</taxon>
    </lineage>
</organism>
<gene>
    <name evidence="1" type="primary">TIF35</name>
    <name evidence="1" type="ORF">EV182_000240</name>
</gene>
<name>A0ACC1HUP7_9FUNG</name>
<accession>A0ACC1HUP7</accession>
<protein>
    <submittedName>
        <fullName evidence="1">Translation initiation factor eIF3 subunit g</fullName>
    </submittedName>
</protein>
<evidence type="ECO:0000313" key="2">
    <source>
        <dbReference type="Proteomes" id="UP001145114"/>
    </source>
</evidence>
<comment type="caution">
    <text evidence="1">The sequence shown here is derived from an EMBL/GenBank/DDBJ whole genome shotgun (WGS) entry which is preliminary data.</text>
</comment>
<keyword evidence="1" id="KW-0648">Protein biosynthesis</keyword>